<evidence type="ECO:0000256" key="8">
    <source>
        <dbReference type="ARBA" id="ARBA00040243"/>
    </source>
</evidence>
<dbReference type="InterPro" id="IPR051935">
    <property type="entry name" value="HSDL2"/>
</dbReference>
<dbReference type="InterPro" id="IPR036291">
    <property type="entry name" value="NAD(P)-bd_dom_sf"/>
</dbReference>
<gene>
    <name evidence="9" type="primary">WBGene00281486</name>
</gene>
<evidence type="ECO:0000256" key="6">
    <source>
        <dbReference type="ARBA" id="ARBA00023128"/>
    </source>
</evidence>
<dbReference type="EnsemblMetazoa" id="PPA43117.1">
    <property type="protein sequence ID" value="PPA43117.1"/>
    <property type="gene ID" value="WBGene00281486"/>
</dbReference>
<evidence type="ECO:0000256" key="2">
    <source>
        <dbReference type="ARBA" id="ARBA00004275"/>
    </source>
</evidence>
<dbReference type="Pfam" id="PF00106">
    <property type="entry name" value="adh_short"/>
    <property type="match status" value="1"/>
</dbReference>
<dbReference type="GO" id="GO:0005777">
    <property type="term" value="C:peroxisome"/>
    <property type="evidence" value="ECO:0007669"/>
    <property type="project" value="UniProtKB-SubCell"/>
</dbReference>
<keyword evidence="6" id="KW-0496">Mitochondrion</keyword>
<reference evidence="9" key="2">
    <citation type="submission" date="2022-06" db="UniProtKB">
        <authorList>
            <consortium name="EnsemblMetazoa"/>
        </authorList>
    </citation>
    <scope>IDENTIFICATION</scope>
    <source>
        <strain evidence="9">PS312</strain>
    </source>
</reference>
<dbReference type="GO" id="GO:0016491">
    <property type="term" value="F:oxidoreductase activity"/>
    <property type="evidence" value="ECO:0007669"/>
    <property type="project" value="UniProtKB-KW"/>
</dbReference>
<evidence type="ECO:0000256" key="4">
    <source>
        <dbReference type="ARBA" id="ARBA00022857"/>
    </source>
</evidence>
<keyword evidence="10" id="KW-1185">Reference proteome</keyword>
<proteinExistence type="inferred from homology"/>
<organism evidence="9 10">
    <name type="scientific">Pristionchus pacificus</name>
    <name type="common">Parasitic nematode worm</name>
    <dbReference type="NCBI Taxonomy" id="54126"/>
    <lineage>
        <taxon>Eukaryota</taxon>
        <taxon>Metazoa</taxon>
        <taxon>Ecdysozoa</taxon>
        <taxon>Nematoda</taxon>
        <taxon>Chromadorea</taxon>
        <taxon>Rhabditida</taxon>
        <taxon>Rhabditina</taxon>
        <taxon>Diplogasteromorpha</taxon>
        <taxon>Diplogasteroidea</taxon>
        <taxon>Neodiplogasteridae</taxon>
        <taxon>Pristionchus</taxon>
    </lineage>
</organism>
<dbReference type="PANTHER" id="PTHR42808">
    <property type="entry name" value="HYDROXYSTEROID DEHYDROGENASE-LIKE PROTEIN 2"/>
    <property type="match status" value="1"/>
</dbReference>
<evidence type="ECO:0000313" key="9">
    <source>
        <dbReference type="EnsemblMetazoa" id="PPA43117.1"/>
    </source>
</evidence>
<dbReference type="AlphaFoldDB" id="A0A2A6CCX6"/>
<dbReference type="NCBIfam" id="NF006133">
    <property type="entry name" value="PRK08278.1"/>
    <property type="match status" value="1"/>
</dbReference>
<accession>A0A8R1UXE0</accession>
<sequence length="298" mass="32143">MFAGRTALITSASRGIGKEIGLRLAKDGANIVIAAKTATPHAKLPGTIYTAAEEIEKVVVHFSDTTAGGKALPVVVDVGDEAAVQNCVDAAVKRFGGIDILINNASAISLTGTLDTDMKRYDLMHSINTRGTFLMSKACIPYLKEGKNPHILNISPPLLMETRWFAPHVAYTMAKFGMSMCALGMHEELRPHGIAGNALWPLTSIWTSAMDMLTQGEGAAGSRSPKIMADAAYAILRKDSTEYTGNFAIDEEVLRAESVTDFDQYAIVPNAPLIPDFFIRDGAYNNQFSTKKKGEKTN</sequence>
<dbReference type="PRINTS" id="PR00081">
    <property type="entry name" value="GDHRDH"/>
</dbReference>
<protein>
    <recommendedName>
        <fullName evidence="8">Hydroxysteroid dehydrogenase-like protein 2</fullName>
    </recommendedName>
</protein>
<dbReference type="SUPFAM" id="SSF51735">
    <property type="entry name" value="NAD(P)-binding Rossmann-fold domains"/>
    <property type="match status" value="1"/>
</dbReference>
<dbReference type="Gene3D" id="3.40.50.720">
    <property type="entry name" value="NAD(P)-binding Rossmann-like Domain"/>
    <property type="match status" value="1"/>
</dbReference>
<reference evidence="10" key="1">
    <citation type="journal article" date="2008" name="Nat. Genet.">
        <title>The Pristionchus pacificus genome provides a unique perspective on nematode lifestyle and parasitism.</title>
        <authorList>
            <person name="Dieterich C."/>
            <person name="Clifton S.W."/>
            <person name="Schuster L.N."/>
            <person name="Chinwalla A."/>
            <person name="Delehaunty K."/>
            <person name="Dinkelacker I."/>
            <person name="Fulton L."/>
            <person name="Fulton R."/>
            <person name="Godfrey J."/>
            <person name="Minx P."/>
            <person name="Mitreva M."/>
            <person name="Roeseler W."/>
            <person name="Tian H."/>
            <person name="Witte H."/>
            <person name="Yang S.P."/>
            <person name="Wilson R.K."/>
            <person name="Sommer R.J."/>
        </authorList>
    </citation>
    <scope>NUCLEOTIDE SEQUENCE [LARGE SCALE GENOMIC DNA]</scope>
    <source>
        <strain evidence="10">PS312</strain>
    </source>
</reference>
<keyword evidence="7" id="KW-0576">Peroxisome</keyword>
<comment type="subcellular location">
    <subcellularLocation>
        <location evidence="1">Mitochondrion</location>
    </subcellularLocation>
    <subcellularLocation>
        <location evidence="2">Peroxisome</location>
    </subcellularLocation>
</comment>
<keyword evidence="5" id="KW-0560">Oxidoreductase</keyword>
<evidence type="ECO:0000256" key="3">
    <source>
        <dbReference type="ARBA" id="ARBA00006484"/>
    </source>
</evidence>
<dbReference type="CDD" id="cd09762">
    <property type="entry name" value="HSDL2_SDR_c"/>
    <property type="match status" value="1"/>
</dbReference>
<evidence type="ECO:0000256" key="5">
    <source>
        <dbReference type="ARBA" id="ARBA00023002"/>
    </source>
</evidence>
<dbReference type="GO" id="GO:0005739">
    <property type="term" value="C:mitochondrion"/>
    <property type="evidence" value="ECO:0000318"/>
    <property type="project" value="GO_Central"/>
</dbReference>
<dbReference type="FunFam" id="3.40.50.720:FF:000301">
    <property type="entry name" value="Hydroxysteroid dehydrogenase like 2"/>
    <property type="match status" value="1"/>
</dbReference>
<evidence type="ECO:0000313" key="10">
    <source>
        <dbReference type="Proteomes" id="UP000005239"/>
    </source>
</evidence>
<dbReference type="OrthoDB" id="5327538at2759"/>
<dbReference type="InterPro" id="IPR002347">
    <property type="entry name" value="SDR_fam"/>
</dbReference>
<dbReference type="Proteomes" id="UP000005239">
    <property type="component" value="Unassembled WGS sequence"/>
</dbReference>
<evidence type="ECO:0000256" key="7">
    <source>
        <dbReference type="ARBA" id="ARBA00023140"/>
    </source>
</evidence>
<accession>A0A2A6CCX6</accession>
<comment type="similarity">
    <text evidence="3">Belongs to the short-chain dehydrogenases/reductases (SDR) family.</text>
</comment>
<name>A0A2A6CCX6_PRIPA</name>
<evidence type="ECO:0000256" key="1">
    <source>
        <dbReference type="ARBA" id="ARBA00004173"/>
    </source>
</evidence>
<dbReference type="PANTHER" id="PTHR42808:SF3">
    <property type="entry name" value="HYDROXYSTEROID DEHYDROGENASE-LIKE PROTEIN 2"/>
    <property type="match status" value="1"/>
</dbReference>
<keyword evidence="4" id="KW-0521">NADP</keyword>